<protein>
    <recommendedName>
        <fullName evidence="6">RagB/SusD domain-containing protein</fullName>
    </recommendedName>
</protein>
<dbReference type="GO" id="GO:0009279">
    <property type="term" value="C:cell outer membrane"/>
    <property type="evidence" value="ECO:0007669"/>
    <property type="project" value="UniProtKB-SubCell"/>
</dbReference>
<evidence type="ECO:0000256" key="2">
    <source>
        <dbReference type="ARBA" id="ARBA00006275"/>
    </source>
</evidence>
<dbReference type="EMBL" id="BMER01000001">
    <property type="protein sequence ID" value="GGG74460.1"/>
    <property type="molecule type" value="Genomic_DNA"/>
</dbReference>
<organism evidence="7 8">
    <name type="scientific">Parapedobacter pyrenivorans</name>
    <dbReference type="NCBI Taxonomy" id="1305674"/>
    <lineage>
        <taxon>Bacteria</taxon>
        <taxon>Pseudomonadati</taxon>
        <taxon>Bacteroidota</taxon>
        <taxon>Sphingobacteriia</taxon>
        <taxon>Sphingobacteriales</taxon>
        <taxon>Sphingobacteriaceae</taxon>
        <taxon>Parapedobacter</taxon>
    </lineage>
</organism>
<keyword evidence="4" id="KW-0472">Membrane</keyword>
<reference evidence="7" key="1">
    <citation type="journal article" date="2014" name="Int. J. Syst. Evol. Microbiol.">
        <title>Complete genome sequence of Corynebacterium casei LMG S-19264T (=DSM 44701T), isolated from a smear-ripened cheese.</title>
        <authorList>
            <consortium name="US DOE Joint Genome Institute (JGI-PGF)"/>
            <person name="Walter F."/>
            <person name="Albersmeier A."/>
            <person name="Kalinowski J."/>
            <person name="Ruckert C."/>
        </authorList>
    </citation>
    <scope>NUCLEOTIDE SEQUENCE</scope>
    <source>
        <strain evidence="7">CGMCC 1.12195</strain>
    </source>
</reference>
<keyword evidence="5" id="KW-0998">Cell outer membrane</keyword>
<name>A0A917M3J5_9SPHI</name>
<keyword evidence="3" id="KW-0732">Signal</keyword>
<sequence>MTVSCEKDFLDRYPQTSITPEVFFNTEEDLALYANGLLSLSSHGMYISDQSTDNLATTAAVEVKNIMTGNPSSQNVSGGWSWGRLRTINYFLENYDRAAVTDEVKNHYAGLARYYRAIFYHDKVKRFSDVPWYSGTLNPGDEELFKAQDPRELVMDNVMADLDFALANVREDVPTGTPGKWAVAVMDAKIALYEGTYRKYHPELELQSTAEAFLQRAAAAAERIMAEGGFSVHNTGNPASDYADLFGNQDLMSNSEMILVNSFDQTKNVSGNQNTGIFGNYEQSPARDLVQTYLMADGSRFTDQSGYETMGFVEEFENRDPRLAQTLAYPGWQRAQDNAPYVQFIARNFSGYHQLKGYVNSTDQVILNSSDVPVHRYAEVLLILAEAKAELGTLTQTDLDNTVNVLRDRVGMPHLNFTEANADVDPVLAARYPNLTDGNRGVILEIRRERRVEFAFENIRYDDLMRWHAGKLLEGIPVGMYFPGVGDYDLTGDGVPDIRLIPDGQTIPAERERNSLGVQLIYYTIGTIGSGASIYLENGVNGGFLVTDDRERNFIEPKYYYRPVPNSETILNTNLYQLFDWE</sequence>
<dbReference type="Proteomes" id="UP000660862">
    <property type="component" value="Unassembled WGS sequence"/>
</dbReference>
<dbReference type="InterPro" id="IPR012944">
    <property type="entry name" value="SusD_RagB_dom"/>
</dbReference>
<reference evidence="7" key="2">
    <citation type="submission" date="2020-09" db="EMBL/GenBank/DDBJ databases">
        <authorList>
            <person name="Sun Q."/>
            <person name="Zhou Y."/>
        </authorList>
    </citation>
    <scope>NUCLEOTIDE SEQUENCE</scope>
    <source>
        <strain evidence="7">CGMCC 1.12195</strain>
    </source>
</reference>
<evidence type="ECO:0000256" key="3">
    <source>
        <dbReference type="ARBA" id="ARBA00022729"/>
    </source>
</evidence>
<dbReference type="SUPFAM" id="SSF48452">
    <property type="entry name" value="TPR-like"/>
    <property type="match status" value="1"/>
</dbReference>
<evidence type="ECO:0000256" key="4">
    <source>
        <dbReference type="ARBA" id="ARBA00023136"/>
    </source>
</evidence>
<evidence type="ECO:0000259" key="6">
    <source>
        <dbReference type="Pfam" id="PF07980"/>
    </source>
</evidence>
<evidence type="ECO:0000256" key="1">
    <source>
        <dbReference type="ARBA" id="ARBA00004442"/>
    </source>
</evidence>
<comment type="subcellular location">
    <subcellularLocation>
        <location evidence="1">Cell outer membrane</location>
    </subcellularLocation>
</comment>
<proteinExistence type="inferred from homology"/>
<evidence type="ECO:0000256" key="5">
    <source>
        <dbReference type="ARBA" id="ARBA00023237"/>
    </source>
</evidence>
<evidence type="ECO:0000313" key="7">
    <source>
        <dbReference type="EMBL" id="GGG74460.1"/>
    </source>
</evidence>
<comment type="similarity">
    <text evidence="2">Belongs to the SusD family.</text>
</comment>
<evidence type="ECO:0000313" key="8">
    <source>
        <dbReference type="Proteomes" id="UP000660862"/>
    </source>
</evidence>
<comment type="caution">
    <text evidence="7">The sequence shown here is derived from an EMBL/GenBank/DDBJ whole genome shotgun (WGS) entry which is preliminary data.</text>
</comment>
<dbReference type="AlphaFoldDB" id="A0A917M3J5"/>
<dbReference type="InterPro" id="IPR011990">
    <property type="entry name" value="TPR-like_helical_dom_sf"/>
</dbReference>
<accession>A0A917M3J5</accession>
<dbReference type="Gene3D" id="1.25.40.390">
    <property type="match status" value="1"/>
</dbReference>
<dbReference type="Pfam" id="PF07980">
    <property type="entry name" value="SusD_RagB"/>
    <property type="match status" value="1"/>
</dbReference>
<feature type="domain" description="RagB/SusD" evidence="6">
    <location>
        <begin position="256"/>
        <end position="581"/>
    </location>
</feature>
<gene>
    <name evidence="7" type="ORF">GCM10007415_02430</name>
</gene>
<keyword evidence="8" id="KW-1185">Reference proteome</keyword>